<evidence type="ECO:0000256" key="8">
    <source>
        <dbReference type="ARBA" id="ARBA00023163"/>
    </source>
</evidence>
<keyword evidence="8" id="KW-0804">Transcription</keyword>
<accession>A0A8C2FKS2</accession>
<evidence type="ECO:0000313" key="12">
    <source>
        <dbReference type="Proteomes" id="UP000694701"/>
    </source>
</evidence>
<keyword evidence="4" id="KW-0863">Zinc-finger</keyword>
<dbReference type="PANTHER" id="PTHR46105:SF5">
    <property type="entry name" value="ZINC FINGER AND BTB DOMAIN-CONTAINING PROTEIN 44 ISOFORM X1"/>
    <property type="match status" value="1"/>
</dbReference>
<evidence type="ECO:0000256" key="5">
    <source>
        <dbReference type="ARBA" id="ARBA00022833"/>
    </source>
</evidence>
<dbReference type="Proteomes" id="UP000694701">
    <property type="component" value="Unplaced"/>
</dbReference>
<protein>
    <recommendedName>
        <fullName evidence="10">BTB domain-containing protein</fullName>
    </recommendedName>
</protein>
<reference evidence="11" key="1">
    <citation type="submission" date="2025-08" db="UniProtKB">
        <authorList>
            <consortium name="Ensembl"/>
        </authorList>
    </citation>
    <scope>IDENTIFICATION</scope>
</reference>
<keyword evidence="7" id="KW-0238">DNA-binding</keyword>
<evidence type="ECO:0000256" key="2">
    <source>
        <dbReference type="ARBA" id="ARBA00022723"/>
    </source>
</evidence>
<name>A0A8C2FKS2_CYPCA</name>
<dbReference type="InterPro" id="IPR050457">
    <property type="entry name" value="ZnFinger_BTB_dom_contain"/>
</dbReference>
<dbReference type="Ensembl" id="ENSCCRT00020060279.1">
    <property type="protein sequence ID" value="ENSCCRP00020054896.1"/>
    <property type="gene ID" value="ENSCCRG00020025366.1"/>
</dbReference>
<dbReference type="GO" id="GO:0008270">
    <property type="term" value="F:zinc ion binding"/>
    <property type="evidence" value="ECO:0007669"/>
    <property type="project" value="UniProtKB-KW"/>
</dbReference>
<dbReference type="PANTHER" id="PTHR46105">
    <property type="entry name" value="AGAP004733-PA"/>
    <property type="match status" value="1"/>
</dbReference>
<dbReference type="GO" id="GO:0000978">
    <property type="term" value="F:RNA polymerase II cis-regulatory region sequence-specific DNA binding"/>
    <property type="evidence" value="ECO:0007669"/>
    <property type="project" value="TreeGrafter"/>
</dbReference>
<sequence>MSCAGPSLSHPQCSAAGAESHRGILSSDRHAGLLLAQMNKMRLQSDFCDVRLLVGGRVFGVHKLVLAASGPYFAALFSGAMSEAHEEEVRIVGVEADVFEILLEFIYTGMHVFGCTINQISNRDYN</sequence>
<evidence type="ECO:0000256" key="4">
    <source>
        <dbReference type="ARBA" id="ARBA00022771"/>
    </source>
</evidence>
<evidence type="ECO:0000259" key="10">
    <source>
        <dbReference type="PROSITE" id="PS50097"/>
    </source>
</evidence>
<evidence type="ECO:0000256" key="6">
    <source>
        <dbReference type="ARBA" id="ARBA00023015"/>
    </source>
</evidence>
<dbReference type="AlphaFoldDB" id="A0A8C2FKS2"/>
<dbReference type="InterPro" id="IPR000210">
    <property type="entry name" value="BTB/POZ_dom"/>
</dbReference>
<dbReference type="GO" id="GO:0005634">
    <property type="term" value="C:nucleus"/>
    <property type="evidence" value="ECO:0007669"/>
    <property type="project" value="UniProtKB-SubCell"/>
</dbReference>
<feature type="domain" description="BTB" evidence="10">
    <location>
        <begin position="48"/>
        <end position="109"/>
    </location>
</feature>
<keyword evidence="6" id="KW-0805">Transcription regulation</keyword>
<dbReference type="Gene3D" id="3.30.710.10">
    <property type="entry name" value="Potassium Channel Kv1.1, Chain A"/>
    <property type="match status" value="1"/>
</dbReference>
<evidence type="ECO:0000256" key="9">
    <source>
        <dbReference type="ARBA" id="ARBA00023242"/>
    </source>
</evidence>
<dbReference type="SUPFAM" id="SSF54695">
    <property type="entry name" value="POZ domain"/>
    <property type="match status" value="1"/>
</dbReference>
<dbReference type="PROSITE" id="PS50097">
    <property type="entry name" value="BTB"/>
    <property type="match status" value="1"/>
</dbReference>
<evidence type="ECO:0000313" key="11">
    <source>
        <dbReference type="Ensembl" id="ENSCCRP00020054896.1"/>
    </source>
</evidence>
<comment type="subcellular location">
    <subcellularLocation>
        <location evidence="1">Nucleus</location>
    </subcellularLocation>
</comment>
<keyword evidence="3" id="KW-0677">Repeat</keyword>
<dbReference type="GO" id="GO:0000981">
    <property type="term" value="F:DNA-binding transcription factor activity, RNA polymerase II-specific"/>
    <property type="evidence" value="ECO:0007669"/>
    <property type="project" value="TreeGrafter"/>
</dbReference>
<evidence type="ECO:0000256" key="3">
    <source>
        <dbReference type="ARBA" id="ARBA00022737"/>
    </source>
</evidence>
<dbReference type="Pfam" id="PF00651">
    <property type="entry name" value="BTB"/>
    <property type="match status" value="1"/>
</dbReference>
<proteinExistence type="predicted"/>
<dbReference type="InterPro" id="IPR011333">
    <property type="entry name" value="SKP1/BTB/POZ_sf"/>
</dbReference>
<evidence type="ECO:0000256" key="1">
    <source>
        <dbReference type="ARBA" id="ARBA00004123"/>
    </source>
</evidence>
<keyword evidence="2" id="KW-0479">Metal-binding</keyword>
<evidence type="ECO:0000256" key="7">
    <source>
        <dbReference type="ARBA" id="ARBA00023125"/>
    </source>
</evidence>
<keyword evidence="5" id="KW-0862">Zinc</keyword>
<keyword evidence="9" id="KW-0539">Nucleus</keyword>
<organism evidence="11 12">
    <name type="scientific">Cyprinus carpio</name>
    <name type="common">Common carp</name>
    <dbReference type="NCBI Taxonomy" id="7962"/>
    <lineage>
        <taxon>Eukaryota</taxon>
        <taxon>Metazoa</taxon>
        <taxon>Chordata</taxon>
        <taxon>Craniata</taxon>
        <taxon>Vertebrata</taxon>
        <taxon>Euteleostomi</taxon>
        <taxon>Actinopterygii</taxon>
        <taxon>Neopterygii</taxon>
        <taxon>Teleostei</taxon>
        <taxon>Ostariophysi</taxon>
        <taxon>Cypriniformes</taxon>
        <taxon>Cyprinidae</taxon>
        <taxon>Cyprininae</taxon>
        <taxon>Cyprinus</taxon>
    </lineage>
</organism>
<dbReference type="SMART" id="SM00225">
    <property type="entry name" value="BTB"/>
    <property type="match status" value="1"/>
</dbReference>